<dbReference type="EMBL" id="PECK01000008">
    <property type="protein sequence ID" value="TDZ92132.1"/>
    <property type="molecule type" value="Genomic_DNA"/>
</dbReference>
<dbReference type="AlphaFoldDB" id="A0A4R8SC17"/>
<sequence>MFDKMSYRIEGDGPVTAVLTYQNREYRHTSRTMWLGHEDGMPQGRLLLGPHLCVSLRRINGTIEATITNSRTGESYTLTPE</sequence>
<keyword evidence="3" id="KW-1185">Reference proteome</keyword>
<dbReference type="Proteomes" id="UP000295685">
    <property type="component" value="Unassembled WGS sequence"/>
</dbReference>
<reference evidence="3 4" key="1">
    <citation type="journal article" date="2019" name="Sci. Rep.">
        <title>Extended insight into the Mycobacterium chelonae-abscessus complex through whole genome sequencing of Mycobacterium salmoniphilum outbreak and Mycobacterium salmoniphilum-like strains.</title>
        <authorList>
            <person name="Behra P.R.K."/>
            <person name="Das S."/>
            <person name="Pettersson B.M.F."/>
            <person name="Shirreff L."/>
            <person name="DuCote T."/>
            <person name="Jacobsson K.G."/>
            <person name="Ennis D.G."/>
            <person name="Kirsebom L.A."/>
        </authorList>
    </citation>
    <scope>NUCLEOTIDE SEQUENCE [LARGE SCALE GENOMIC DNA]</scope>
    <source>
        <strain evidence="2 3">CCUG 60883</strain>
        <strain evidence="1 4">CCUG 60885</strain>
    </source>
</reference>
<evidence type="ECO:0000313" key="3">
    <source>
        <dbReference type="Proteomes" id="UP000294844"/>
    </source>
</evidence>
<dbReference type="Proteomes" id="UP000294844">
    <property type="component" value="Unassembled WGS sequence"/>
</dbReference>
<organism evidence="1 4">
    <name type="scientific">Mycobacteroides salmoniphilum</name>
    <dbReference type="NCBI Taxonomy" id="404941"/>
    <lineage>
        <taxon>Bacteria</taxon>
        <taxon>Bacillati</taxon>
        <taxon>Actinomycetota</taxon>
        <taxon>Actinomycetes</taxon>
        <taxon>Mycobacteriales</taxon>
        <taxon>Mycobacteriaceae</taxon>
        <taxon>Mycobacteroides</taxon>
    </lineage>
</organism>
<comment type="caution">
    <text evidence="1">The sequence shown here is derived from an EMBL/GenBank/DDBJ whole genome shotgun (WGS) entry which is preliminary data.</text>
</comment>
<name>A0A4R8SC17_9MYCO</name>
<evidence type="ECO:0000313" key="1">
    <source>
        <dbReference type="EMBL" id="TDZ92132.1"/>
    </source>
</evidence>
<protein>
    <submittedName>
        <fullName evidence="1">Uncharacterized protein</fullName>
    </submittedName>
</protein>
<accession>A0A4R8SC17</accession>
<evidence type="ECO:0000313" key="2">
    <source>
        <dbReference type="EMBL" id="TEA07361.1"/>
    </source>
</evidence>
<proteinExistence type="predicted"/>
<dbReference type="EMBL" id="PECM01000005">
    <property type="protein sequence ID" value="TEA07361.1"/>
    <property type="molecule type" value="Genomic_DNA"/>
</dbReference>
<dbReference type="RefSeq" id="WP_134148786.1">
    <property type="nucleotide sequence ID" value="NZ_PECK01000008.1"/>
</dbReference>
<gene>
    <name evidence="2" type="ORF">CCUG60883_01394</name>
    <name evidence="1" type="ORF">CCUG60885_04246</name>
</gene>
<evidence type="ECO:0000313" key="4">
    <source>
        <dbReference type="Proteomes" id="UP000295685"/>
    </source>
</evidence>